<dbReference type="KEGG" id="saci:Sinac_1595"/>
<dbReference type="STRING" id="886293.Sinac_1595"/>
<sequence>MERERQNPGLPRQLSMPASASRVLFLGLDGGTMSVLAPGFERGLLPNLASLWRRSATGTLRSSEPMVTPVAWTSFATGCTPPTHGIHEFYYVDAADRTIRSNHAGRVRVPTLWQIMSAAGREVVSLNLPMTYPPPQVRGVVVAGSDAPGLTWAFAQCPDFAEEIFEQVPDYTHKIVWKKRPRTLEDLQSQAEKNRATFYAQAEAAERADARTDWSAMMVHFHNLDSLQHRLWPYLDVDETGVREKGWNEEVESCLKALDDSAGRLMELASKRDAAVVAVSDHGFGPCRALVNVNGLMRQAGLQRGLLYGTRFKYRAQRLGDRFHRWMTRRAPGGAGRRLPRSIEGQVGCDWKRTAVYAPFGQLSGCLFVNRTVVPHAAAAERVRGEVIEICREARDPETGAALFRDVFDVAERYGLDPTAEGLPDVLALSADGYQAQAKWGVTLRNELLRPDPNLPATHYMDGIIAIDAPDIKPGAHLHANLHDVAPTALTMLGMRVPESMEGRVLHEAFENPLHVRYGARPVIEPDPRFEALLAAGFGAECD</sequence>
<accession>L0D9B1</accession>
<dbReference type="PANTHER" id="PTHR10151">
    <property type="entry name" value="ECTONUCLEOTIDE PYROPHOSPHATASE/PHOSPHODIESTERASE"/>
    <property type="match status" value="1"/>
</dbReference>
<keyword evidence="2" id="KW-1185">Reference proteome</keyword>
<name>L0D9B1_SINAD</name>
<evidence type="ECO:0008006" key="3">
    <source>
        <dbReference type="Google" id="ProtNLM"/>
    </source>
</evidence>
<dbReference type="InterPro" id="IPR017850">
    <property type="entry name" value="Alkaline_phosphatase_core_sf"/>
</dbReference>
<gene>
    <name evidence="1" type="ordered locus">Sinac_1595</name>
</gene>
<dbReference type="HOGENOM" id="CLU_024306_0_0_0"/>
<dbReference type="Proteomes" id="UP000010798">
    <property type="component" value="Chromosome"/>
</dbReference>
<dbReference type="AlphaFoldDB" id="L0D9B1"/>
<protein>
    <recommendedName>
        <fullName evidence="3">AP superfamily protein</fullName>
    </recommendedName>
</protein>
<proteinExistence type="predicted"/>
<dbReference type="eggNOG" id="COG3379">
    <property type="taxonomic scope" value="Bacteria"/>
</dbReference>
<dbReference type="PANTHER" id="PTHR10151:SF120">
    <property type="entry name" value="BIS(5'-ADENOSYL)-TRIPHOSPHATASE"/>
    <property type="match status" value="1"/>
</dbReference>
<dbReference type="SUPFAM" id="SSF53649">
    <property type="entry name" value="Alkaline phosphatase-like"/>
    <property type="match status" value="1"/>
</dbReference>
<dbReference type="InterPro" id="IPR002591">
    <property type="entry name" value="Phosphodiest/P_Trfase"/>
</dbReference>
<evidence type="ECO:0000313" key="1">
    <source>
        <dbReference type="EMBL" id="AGA25974.1"/>
    </source>
</evidence>
<reference evidence="1 2" key="1">
    <citation type="submission" date="2012-02" db="EMBL/GenBank/DDBJ databases">
        <title>Complete sequence of chromosome of Singulisphaera acidiphila DSM 18658.</title>
        <authorList>
            <consortium name="US DOE Joint Genome Institute (JGI-PGF)"/>
            <person name="Lucas S."/>
            <person name="Copeland A."/>
            <person name="Lapidus A."/>
            <person name="Glavina del Rio T."/>
            <person name="Dalin E."/>
            <person name="Tice H."/>
            <person name="Bruce D."/>
            <person name="Goodwin L."/>
            <person name="Pitluck S."/>
            <person name="Peters L."/>
            <person name="Ovchinnikova G."/>
            <person name="Chertkov O."/>
            <person name="Kyrpides N."/>
            <person name="Mavromatis K."/>
            <person name="Ivanova N."/>
            <person name="Brettin T."/>
            <person name="Detter J.C."/>
            <person name="Han C."/>
            <person name="Larimer F."/>
            <person name="Land M."/>
            <person name="Hauser L."/>
            <person name="Markowitz V."/>
            <person name="Cheng J.-F."/>
            <person name="Hugenholtz P."/>
            <person name="Woyke T."/>
            <person name="Wu D."/>
            <person name="Tindall B."/>
            <person name="Pomrenke H."/>
            <person name="Brambilla E."/>
            <person name="Klenk H.-P."/>
            <person name="Eisen J.A."/>
        </authorList>
    </citation>
    <scope>NUCLEOTIDE SEQUENCE [LARGE SCALE GENOMIC DNA]</scope>
    <source>
        <strain evidence="2">ATCC BAA-1392 / DSM 18658 / VKM B-2454 / MOB10</strain>
    </source>
</reference>
<evidence type="ECO:0000313" key="2">
    <source>
        <dbReference type="Proteomes" id="UP000010798"/>
    </source>
</evidence>
<dbReference type="GO" id="GO:0016787">
    <property type="term" value="F:hydrolase activity"/>
    <property type="evidence" value="ECO:0007669"/>
    <property type="project" value="UniProtKB-ARBA"/>
</dbReference>
<dbReference type="EMBL" id="CP003364">
    <property type="protein sequence ID" value="AGA25974.1"/>
    <property type="molecule type" value="Genomic_DNA"/>
</dbReference>
<dbReference type="Pfam" id="PF01663">
    <property type="entry name" value="Phosphodiest"/>
    <property type="match status" value="1"/>
</dbReference>
<organism evidence="1 2">
    <name type="scientific">Singulisphaera acidiphila (strain ATCC BAA-1392 / DSM 18658 / VKM B-2454 / MOB10)</name>
    <dbReference type="NCBI Taxonomy" id="886293"/>
    <lineage>
        <taxon>Bacteria</taxon>
        <taxon>Pseudomonadati</taxon>
        <taxon>Planctomycetota</taxon>
        <taxon>Planctomycetia</taxon>
        <taxon>Isosphaerales</taxon>
        <taxon>Isosphaeraceae</taxon>
        <taxon>Singulisphaera</taxon>
    </lineage>
</organism>
<dbReference type="Gene3D" id="3.40.720.10">
    <property type="entry name" value="Alkaline Phosphatase, subunit A"/>
    <property type="match status" value="2"/>
</dbReference>